<evidence type="ECO:0000256" key="2">
    <source>
        <dbReference type="ARBA" id="ARBA00022692"/>
    </source>
</evidence>
<reference evidence="6" key="1">
    <citation type="submission" date="2020-05" db="EMBL/GenBank/DDBJ databases">
        <authorList>
            <person name="Chiriac C."/>
            <person name="Salcher M."/>
            <person name="Ghai R."/>
            <person name="Kavagutti S V."/>
        </authorList>
    </citation>
    <scope>NUCLEOTIDE SEQUENCE</scope>
</reference>
<feature type="transmembrane region" description="Helical" evidence="5">
    <location>
        <begin position="20"/>
        <end position="45"/>
    </location>
</feature>
<name>A0A6J5Z9S8_9ZZZZ</name>
<evidence type="ECO:0000313" key="6">
    <source>
        <dbReference type="EMBL" id="CAB4336323.1"/>
    </source>
</evidence>
<gene>
    <name evidence="6" type="ORF">UFOPK4080_00573</name>
</gene>
<dbReference type="Pfam" id="PF01988">
    <property type="entry name" value="VIT1"/>
    <property type="match status" value="1"/>
</dbReference>
<dbReference type="AlphaFoldDB" id="A0A6J5Z9S8"/>
<organism evidence="6">
    <name type="scientific">freshwater metagenome</name>
    <dbReference type="NCBI Taxonomy" id="449393"/>
    <lineage>
        <taxon>unclassified sequences</taxon>
        <taxon>metagenomes</taxon>
        <taxon>ecological metagenomes</taxon>
    </lineage>
</organism>
<keyword evidence="3 5" id="KW-1133">Transmembrane helix</keyword>
<feature type="transmembrane region" description="Helical" evidence="5">
    <location>
        <begin position="212"/>
        <end position="232"/>
    </location>
</feature>
<dbReference type="PANTHER" id="PTHR31851">
    <property type="entry name" value="FE(2+)/MN(2+) TRANSPORTER PCL1"/>
    <property type="match status" value="1"/>
</dbReference>
<evidence type="ECO:0000256" key="3">
    <source>
        <dbReference type="ARBA" id="ARBA00022989"/>
    </source>
</evidence>
<dbReference type="InterPro" id="IPR008217">
    <property type="entry name" value="Ccc1_fam"/>
</dbReference>
<evidence type="ECO:0000256" key="4">
    <source>
        <dbReference type="ARBA" id="ARBA00023136"/>
    </source>
</evidence>
<protein>
    <submittedName>
        <fullName evidence="6">Unannotated protein</fullName>
    </submittedName>
</protein>
<feature type="transmembrane region" description="Helical" evidence="5">
    <location>
        <begin position="153"/>
        <end position="174"/>
    </location>
</feature>
<feature type="transmembrane region" description="Helical" evidence="5">
    <location>
        <begin position="51"/>
        <end position="70"/>
    </location>
</feature>
<dbReference type="CDD" id="cd02432">
    <property type="entry name" value="Nodulin-21_like_1"/>
    <property type="match status" value="1"/>
</dbReference>
<keyword evidence="2 5" id="KW-0812">Transmembrane</keyword>
<evidence type="ECO:0000256" key="5">
    <source>
        <dbReference type="SAM" id="Phobius"/>
    </source>
</evidence>
<accession>A0A6J5Z9S8</accession>
<dbReference type="GO" id="GO:0005384">
    <property type="term" value="F:manganese ion transmembrane transporter activity"/>
    <property type="evidence" value="ECO:0007669"/>
    <property type="project" value="InterPro"/>
</dbReference>
<keyword evidence="4 5" id="KW-0472">Membrane</keyword>
<dbReference type="GO" id="GO:0030026">
    <property type="term" value="P:intracellular manganese ion homeostasis"/>
    <property type="evidence" value="ECO:0007669"/>
    <property type="project" value="InterPro"/>
</dbReference>
<feature type="transmembrane region" description="Helical" evidence="5">
    <location>
        <begin position="180"/>
        <end position="200"/>
    </location>
</feature>
<proteinExistence type="predicted"/>
<sequence>MALEDVYQRNLHHRTHRAGWLRAAVLGANDGLVSTASLMIGVAAAKAGEQSFLITAGAAGIVAGAMSMAVGEYVSVRSQNDIEESDRLLEIEHLAIDPEGEFEELVEIYMKRGLTRELATQVADAMHKRDPLEAHLRDELGQFPHTKARPVQAAIASAISFTAGGLIPFAGAFAPTPGAAATSIVAFTILGLVATGMISAKTAGSKLLVPTLRVIGGGILGMAITAGIGQALHVSGI</sequence>
<dbReference type="GO" id="GO:0012505">
    <property type="term" value="C:endomembrane system"/>
    <property type="evidence" value="ECO:0007669"/>
    <property type="project" value="UniProtKB-SubCell"/>
</dbReference>
<evidence type="ECO:0000256" key="1">
    <source>
        <dbReference type="ARBA" id="ARBA00004127"/>
    </source>
</evidence>
<comment type="subcellular location">
    <subcellularLocation>
        <location evidence="1">Endomembrane system</location>
        <topology evidence="1">Multi-pass membrane protein</topology>
    </subcellularLocation>
</comment>
<dbReference type="EMBL" id="CAESAG010000072">
    <property type="protein sequence ID" value="CAB4336323.1"/>
    <property type="molecule type" value="Genomic_DNA"/>
</dbReference>